<dbReference type="SUPFAM" id="SSF49503">
    <property type="entry name" value="Cupredoxins"/>
    <property type="match status" value="1"/>
</dbReference>
<reference evidence="5" key="1">
    <citation type="submission" date="2022-03" db="EMBL/GenBank/DDBJ databases">
        <title>Complete genome sequence of Caldinitratiruptor microaerophilus.</title>
        <authorList>
            <person name="Mukaiyama R."/>
            <person name="Nishiyama T."/>
            <person name="Ueda K."/>
        </authorList>
    </citation>
    <scope>NUCLEOTIDE SEQUENCE</scope>
    <source>
        <strain evidence="5">JCM 16183</strain>
    </source>
</reference>
<keyword evidence="2" id="KW-0186">Copper</keyword>
<evidence type="ECO:0000313" key="5">
    <source>
        <dbReference type="EMBL" id="BDG62099.1"/>
    </source>
</evidence>
<dbReference type="Gene3D" id="2.60.40.420">
    <property type="entry name" value="Cupredoxins - blue copper proteins"/>
    <property type="match status" value="1"/>
</dbReference>
<evidence type="ECO:0000256" key="3">
    <source>
        <dbReference type="SAM" id="SignalP"/>
    </source>
</evidence>
<name>A0AA35CML5_9FIRM</name>
<evidence type="ECO:0000256" key="2">
    <source>
        <dbReference type="ARBA" id="ARBA00023008"/>
    </source>
</evidence>
<dbReference type="RefSeq" id="WP_264842702.1">
    <property type="nucleotide sequence ID" value="NZ_AP025628.1"/>
</dbReference>
<proteinExistence type="predicted"/>
<protein>
    <recommendedName>
        <fullName evidence="4">EfeO-type cupredoxin-like domain-containing protein</fullName>
    </recommendedName>
</protein>
<dbReference type="EMBL" id="AP025628">
    <property type="protein sequence ID" value="BDG62099.1"/>
    <property type="molecule type" value="Genomic_DNA"/>
</dbReference>
<dbReference type="InterPro" id="IPR028096">
    <property type="entry name" value="EfeO_Cupredoxin"/>
</dbReference>
<organism evidence="5 6">
    <name type="scientific">Caldinitratiruptor microaerophilus</name>
    <dbReference type="NCBI Taxonomy" id="671077"/>
    <lineage>
        <taxon>Bacteria</taxon>
        <taxon>Bacillati</taxon>
        <taxon>Bacillota</taxon>
        <taxon>Clostridia</taxon>
        <taxon>Eubacteriales</taxon>
        <taxon>Symbiobacteriaceae</taxon>
        <taxon>Caldinitratiruptor</taxon>
    </lineage>
</organism>
<feature type="domain" description="EfeO-type cupredoxin-like" evidence="4">
    <location>
        <begin position="32"/>
        <end position="119"/>
    </location>
</feature>
<dbReference type="Proteomes" id="UP001163687">
    <property type="component" value="Chromosome"/>
</dbReference>
<sequence length="121" mass="12887">MKRLLSALVLTLAVAVLVAGCGGGGSSSSVTDLGTVKLTDNMRFEPNTFTGKVGKFKVTLQNTGTQIHDFVIPDANVKVTVNPNQTVTKEFEITKEGEYTIECTQPGHKDLGMTGKLTVTK</sequence>
<dbReference type="InterPro" id="IPR050845">
    <property type="entry name" value="Cu-binding_ET"/>
</dbReference>
<evidence type="ECO:0000313" key="6">
    <source>
        <dbReference type="Proteomes" id="UP001163687"/>
    </source>
</evidence>
<dbReference type="PANTHER" id="PTHR38439">
    <property type="entry name" value="AURACYANIN-B"/>
    <property type="match status" value="1"/>
</dbReference>
<dbReference type="KEGG" id="cmic:caldi_31890"/>
<feature type="signal peptide" evidence="3">
    <location>
        <begin position="1"/>
        <end position="19"/>
    </location>
</feature>
<accession>A0AA35CML5</accession>
<dbReference type="AlphaFoldDB" id="A0AA35CML5"/>
<keyword evidence="3" id="KW-0732">Signal</keyword>
<keyword evidence="1" id="KW-0479">Metal-binding</keyword>
<keyword evidence="6" id="KW-1185">Reference proteome</keyword>
<evidence type="ECO:0000259" key="4">
    <source>
        <dbReference type="Pfam" id="PF13473"/>
    </source>
</evidence>
<dbReference type="InterPro" id="IPR008972">
    <property type="entry name" value="Cupredoxin"/>
</dbReference>
<dbReference type="PROSITE" id="PS51257">
    <property type="entry name" value="PROKAR_LIPOPROTEIN"/>
    <property type="match status" value="1"/>
</dbReference>
<dbReference type="Pfam" id="PF13473">
    <property type="entry name" value="Cupredoxin_1"/>
    <property type="match status" value="1"/>
</dbReference>
<dbReference type="GO" id="GO:0046872">
    <property type="term" value="F:metal ion binding"/>
    <property type="evidence" value="ECO:0007669"/>
    <property type="project" value="UniProtKB-KW"/>
</dbReference>
<gene>
    <name evidence="5" type="ORF">caldi_31890</name>
</gene>
<evidence type="ECO:0000256" key="1">
    <source>
        <dbReference type="ARBA" id="ARBA00022723"/>
    </source>
</evidence>
<feature type="chain" id="PRO_5041406363" description="EfeO-type cupredoxin-like domain-containing protein" evidence="3">
    <location>
        <begin position="20"/>
        <end position="121"/>
    </location>
</feature>
<dbReference type="PANTHER" id="PTHR38439:SF3">
    <property type="entry name" value="COPPER-RESISTANT CUPROPROTEIN COPI"/>
    <property type="match status" value="1"/>
</dbReference>